<feature type="domain" description="HIT-type" evidence="15">
    <location>
        <begin position="10"/>
        <end position="44"/>
    </location>
</feature>
<comment type="caution">
    <text evidence="16">The sequence shown here is derived from an EMBL/GenBank/DDBJ whole genome shotgun (WGS) entry which is preliminary data.</text>
</comment>
<dbReference type="InterPro" id="IPR007529">
    <property type="entry name" value="Znf_HIT"/>
</dbReference>
<comment type="similarity">
    <text evidence="9">Belongs to the BCD1 family.</text>
</comment>
<dbReference type="OMA" id="HKRLAWT"/>
<dbReference type="Gene3D" id="3.30.60.190">
    <property type="match status" value="1"/>
</dbReference>
<sequence length="393" mass="45215">MDETILTSLCSICYIDPPIYTCPRCYANTCSLNCSKRHKIWSSCNGIRDPTIYKPMSQVATPSGIDHDYNFLHSIENGISRSEKILIEDLGLVSREELKRARNCKDDKSFGNKRQKKFISEFPGEFCINKLTQEKNIQVMRAPKGMRRNKENTTSWNRKRKTIDWQVEWLRKEPTGINRILHKVSGINPIGTQYDSICEEERLMKMTDDERRENKRRKTQEYKNFTAKSMKMAAELTMKAPLVILQDPERMTWNINPSINTTLDLLENEEIASRAAARKYDLYIHRPLTPASYPKVLASIDPEKTLTEILSDRCILEYPTIYVFDKGSSGLPDGYMSEQKFLEITQTLQSNNQPKSLNNTAEDIEKESSKISFDSTESSYESENSDSSSSSNS</sequence>
<keyword evidence="6" id="KW-0862">Zinc</keyword>
<evidence type="ECO:0000256" key="11">
    <source>
        <dbReference type="ARBA" id="ARBA00068630"/>
    </source>
</evidence>
<evidence type="ECO:0000256" key="6">
    <source>
        <dbReference type="ARBA" id="ARBA00022833"/>
    </source>
</evidence>
<dbReference type="EMBL" id="JNVN01000258">
    <property type="protein sequence ID" value="KHJ35781.1"/>
    <property type="molecule type" value="Genomic_DNA"/>
</dbReference>
<evidence type="ECO:0000256" key="1">
    <source>
        <dbReference type="ARBA" id="ARBA00022499"/>
    </source>
</evidence>
<dbReference type="PANTHER" id="PTHR13483">
    <property type="entry name" value="BOX C_D SNORNA PROTEIN 1-RELATED"/>
    <property type="match status" value="1"/>
</dbReference>
<dbReference type="GO" id="GO:0008270">
    <property type="term" value="F:zinc ion binding"/>
    <property type="evidence" value="ECO:0007669"/>
    <property type="project" value="UniProtKB-UniRule"/>
</dbReference>
<keyword evidence="17" id="KW-1185">Reference proteome</keyword>
<dbReference type="GO" id="GO:0000463">
    <property type="term" value="P:maturation of LSU-rRNA from tricistronic rRNA transcript (SSU-rRNA, 5.8S rRNA, LSU-rRNA)"/>
    <property type="evidence" value="ECO:0007669"/>
    <property type="project" value="TreeGrafter"/>
</dbReference>
<evidence type="ECO:0000256" key="10">
    <source>
        <dbReference type="ARBA" id="ARBA00061949"/>
    </source>
</evidence>
<evidence type="ECO:0000256" key="14">
    <source>
        <dbReference type="SAM" id="MobiDB-lite"/>
    </source>
</evidence>
<dbReference type="PANTHER" id="PTHR13483:SF11">
    <property type="entry name" value="ZINC FINGER HIT DOMAIN-CONTAINING PROTEIN 3"/>
    <property type="match status" value="1"/>
</dbReference>
<accession>A0A0B1PG15</accession>
<proteinExistence type="inferred from homology"/>
<dbReference type="Proteomes" id="UP000030854">
    <property type="component" value="Unassembled WGS sequence"/>
</dbReference>
<dbReference type="FunFam" id="3.30.60.190:FF:000001">
    <property type="entry name" value="box C/D snoRNA protein 1"/>
    <property type="match status" value="1"/>
</dbReference>
<organism evidence="16 17">
    <name type="scientific">Uncinula necator</name>
    <name type="common">Grape powdery mildew</name>
    <dbReference type="NCBI Taxonomy" id="52586"/>
    <lineage>
        <taxon>Eukaryota</taxon>
        <taxon>Fungi</taxon>
        <taxon>Dikarya</taxon>
        <taxon>Ascomycota</taxon>
        <taxon>Pezizomycotina</taxon>
        <taxon>Leotiomycetes</taxon>
        <taxon>Erysiphales</taxon>
        <taxon>Erysiphaceae</taxon>
        <taxon>Erysiphe</taxon>
    </lineage>
</organism>
<dbReference type="Pfam" id="PF25790">
    <property type="entry name" value="BCD1"/>
    <property type="match status" value="1"/>
</dbReference>
<evidence type="ECO:0000256" key="2">
    <source>
        <dbReference type="ARBA" id="ARBA00022517"/>
    </source>
</evidence>
<dbReference type="Pfam" id="PF04438">
    <property type="entry name" value="zf-HIT"/>
    <property type="match status" value="1"/>
</dbReference>
<feature type="compositionally biased region" description="Polar residues" evidence="14">
    <location>
        <begin position="347"/>
        <end position="361"/>
    </location>
</feature>
<feature type="region of interest" description="Disordered" evidence="14">
    <location>
        <begin position="347"/>
        <end position="393"/>
    </location>
</feature>
<dbReference type="SUPFAM" id="SSF144232">
    <property type="entry name" value="HIT/MYND zinc finger-like"/>
    <property type="match status" value="1"/>
</dbReference>
<dbReference type="GO" id="GO:0000492">
    <property type="term" value="P:box C/D snoRNP assembly"/>
    <property type="evidence" value="ECO:0007669"/>
    <property type="project" value="TreeGrafter"/>
</dbReference>
<evidence type="ECO:0000256" key="9">
    <source>
        <dbReference type="ARBA" id="ARBA00049654"/>
    </source>
</evidence>
<keyword evidence="5 13" id="KW-0863">Zinc-finger</keyword>
<dbReference type="AlphaFoldDB" id="A0A0B1PG15"/>
<evidence type="ECO:0000256" key="5">
    <source>
        <dbReference type="ARBA" id="ARBA00022771"/>
    </source>
</evidence>
<evidence type="ECO:0000259" key="15">
    <source>
        <dbReference type="PROSITE" id="PS51083"/>
    </source>
</evidence>
<feature type="compositionally biased region" description="Low complexity" evidence="14">
    <location>
        <begin position="374"/>
        <end position="393"/>
    </location>
</feature>
<evidence type="ECO:0000313" key="17">
    <source>
        <dbReference type="Proteomes" id="UP000030854"/>
    </source>
</evidence>
<protein>
    <recommendedName>
        <fullName evidence="11">Box C/D snoRNA protein 1</fullName>
    </recommendedName>
    <alternativeName>
        <fullName evidence="12">Zinc finger HIT domain-containing protein 6</fullName>
    </alternativeName>
</protein>
<gene>
    <name evidence="16" type="ORF">EV44_g2038</name>
</gene>
<keyword evidence="1" id="KW-1017">Isopeptide bond</keyword>
<evidence type="ECO:0000256" key="4">
    <source>
        <dbReference type="ARBA" id="ARBA00022723"/>
    </source>
</evidence>
<dbReference type="GO" id="GO:0048254">
    <property type="term" value="P:snoRNA localization"/>
    <property type="evidence" value="ECO:0007669"/>
    <property type="project" value="TreeGrafter"/>
</dbReference>
<dbReference type="HOGENOM" id="CLU_025524_5_1_1"/>
<comment type="function">
    <text evidence="8">Required for box C/D snoRNAs accumulation involved in snoRNA processing, snoRNA transport to the nucleolus and ribosome biogenesis.</text>
</comment>
<evidence type="ECO:0000313" key="16">
    <source>
        <dbReference type="EMBL" id="KHJ35781.1"/>
    </source>
</evidence>
<evidence type="ECO:0000256" key="8">
    <source>
        <dbReference type="ARBA" id="ARBA00049598"/>
    </source>
</evidence>
<dbReference type="CDD" id="cd23023">
    <property type="entry name" value="zf-HIT_BCD1"/>
    <property type="match status" value="1"/>
</dbReference>
<evidence type="ECO:0000256" key="3">
    <source>
        <dbReference type="ARBA" id="ARBA00022553"/>
    </source>
</evidence>
<dbReference type="InterPro" id="IPR051639">
    <property type="entry name" value="BCD1"/>
</dbReference>
<dbReference type="PROSITE" id="PS51083">
    <property type="entry name" value="ZF_HIT"/>
    <property type="match status" value="1"/>
</dbReference>
<dbReference type="STRING" id="52586.A0A0B1PG15"/>
<dbReference type="InterPro" id="IPR057721">
    <property type="entry name" value="BCD1_alpha/beta"/>
</dbReference>
<evidence type="ECO:0000256" key="13">
    <source>
        <dbReference type="PROSITE-ProRule" id="PRU00453"/>
    </source>
</evidence>
<keyword evidence="3" id="KW-0597">Phosphoprotein</keyword>
<keyword evidence="7" id="KW-0832">Ubl conjugation</keyword>
<keyword evidence="4" id="KW-0479">Metal-binding</keyword>
<reference evidence="16 17" key="1">
    <citation type="journal article" date="2014" name="BMC Genomics">
        <title>Adaptive genomic structural variation in the grape powdery mildew pathogen, Erysiphe necator.</title>
        <authorList>
            <person name="Jones L."/>
            <person name="Riaz S."/>
            <person name="Morales-Cruz A."/>
            <person name="Amrine K.C."/>
            <person name="McGuire B."/>
            <person name="Gubler W.D."/>
            <person name="Walker M.A."/>
            <person name="Cantu D."/>
        </authorList>
    </citation>
    <scope>NUCLEOTIDE SEQUENCE [LARGE SCALE GENOMIC DNA]</scope>
    <source>
        <strain evidence="17">c</strain>
    </source>
</reference>
<evidence type="ECO:0000256" key="12">
    <source>
        <dbReference type="ARBA" id="ARBA00077531"/>
    </source>
</evidence>
<evidence type="ECO:0000256" key="7">
    <source>
        <dbReference type="ARBA" id="ARBA00022843"/>
    </source>
</evidence>
<keyword evidence="2" id="KW-0690">Ribosome biogenesis</keyword>
<comment type="subunit">
    <text evidence="10">Interacts with FBL, SNU13, NOP58, NUFIP1, RUVBL1, RUVBL2 and TAF9. Interacts (via HIT-type zinc finger) with the RUVBL1/RUVBL2 complex in the presence of ADP.</text>
</comment>
<dbReference type="GO" id="GO:0005634">
    <property type="term" value="C:nucleus"/>
    <property type="evidence" value="ECO:0007669"/>
    <property type="project" value="TreeGrafter"/>
</dbReference>
<dbReference type="GO" id="GO:0070761">
    <property type="term" value="C:pre-snoRNP complex"/>
    <property type="evidence" value="ECO:0007669"/>
    <property type="project" value="TreeGrafter"/>
</dbReference>
<name>A0A0B1PG15_UNCNE</name>